<dbReference type="EMBL" id="NBWC01000029">
    <property type="protein sequence ID" value="ORL62449.1"/>
    <property type="molecule type" value="Genomic_DNA"/>
</dbReference>
<evidence type="ECO:0000313" key="1">
    <source>
        <dbReference type="EMBL" id="ORL62449.1"/>
    </source>
</evidence>
<gene>
    <name evidence="1" type="ORF">B7H17_18340</name>
</gene>
<reference evidence="1 2" key="1">
    <citation type="submission" date="2017-04" db="EMBL/GenBank/DDBJ databases">
        <title>Presence of VIM-2 positive Pseudomonas species in chickens and their surrounding environment.</title>
        <authorList>
            <person name="Zhang R."/>
        </authorList>
    </citation>
    <scope>NUCLEOTIDE SEQUENCE [LARGE SCALE GENOMIC DNA]</scope>
    <source>
        <strain evidence="1 2">DZ-C18</strain>
    </source>
</reference>
<evidence type="ECO:0000313" key="2">
    <source>
        <dbReference type="Proteomes" id="UP000193675"/>
    </source>
</evidence>
<organism evidence="1 2">
    <name type="scientific">Pseudomonas putida</name>
    <name type="common">Arthrobacter siderocapsulatus</name>
    <dbReference type="NCBI Taxonomy" id="303"/>
    <lineage>
        <taxon>Bacteria</taxon>
        <taxon>Pseudomonadati</taxon>
        <taxon>Pseudomonadota</taxon>
        <taxon>Gammaproteobacteria</taxon>
        <taxon>Pseudomonadales</taxon>
        <taxon>Pseudomonadaceae</taxon>
        <taxon>Pseudomonas</taxon>
    </lineage>
</organism>
<dbReference type="AlphaFoldDB" id="A0A1X0ZSM9"/>
<dbReference type="OrthoDB" id="6465464at2"/>
<comment type="caution">
    <text evidence="1">The sequence shown here is derived from an EMBL/GenBank/DDBJ whole genome shotgun (WGS) entry which is preliminary data.</text>
</comment>
<dbReference type="Proteomes" id="UP000193675">
    <property type="component" value="Unassembled WGS sequence"/>
</dbReference>
<accession>A0A1X0ZSM9</accession>
<sequence length="144" mass="16381">MRFYSKSTGCTYIQGVHESMPVDAVEISEQVYNDVIANPLSGMIRSHDASGLPFLAEAPVLQPTIAELALLERGWRDGQVTVTEWLVNRHRDEQDMQLATTLTAEQFSALLVYRQALRDWPQDSRFPYSDFRPVAPPWIAEQTQ</sequence>
<name>A0A1X0ZSM9_PSEPU</name>
<protein>
    <submittedName>
        <fullName evidence="1">Phage tail protein</fullName>
    </submittedName>
</protein>
<proteinExistence type="predicted"/>